<dbReference type="PANTHER" id="PTHR47017">
    <property type="entry name" value="ACYL-COA"/>
    <property type="match status" value="1"/>
</dbReference>
<dbReference type="eggNOG" id="COG3146">
    <property type="taxonomic scope" value="Bacteria"/>
</dbReference>
<sequence length="439" mass="48564">MTATGLERSTANAQSLRNDSHQRSFHRFDGLTASSDITLEAVSSVDAIAAADWDACARSGTIVPHPDGAGGACTTATAAYNPFLSHAFFTALEQSGSASPRTGWGPRHLIAKHEGAIVGIVPCYLKSHSQGEYVFDRGWADAYERAGGNYYPKLQVSVPFTPATGPRLLIRDRIDSARVAGALANGLMALCDLSKASSVHVTFARESEWRFLAECGFLQRTDQQFHWHNAGYSSFDDFLATMNSRHRKGIKRERRDAVASGITIHHLTGADITEDAWDAFFEFYIETGSRKWGRPYLTREFYSLIGQSMSEDVLLVMAKRNGRWIAGAINFIGGDTLFGRHWGAIEHHPFLHFEVCYYQAIDFAITRGLKVVEAGAQGEHKIARGYLPQTTYSAHFIADPALRRAIADYLKRERMYVDEMGRELTEAGPFKKGNIADPA</sequence>
<feature type="region of interest" description="Disordered" evidence="1">
    <location>
        <begin position="1"/>
        <end position="21"/>
    </location>
</feature>
<name>Q6N544_RHOPA</name>
<dbReference type="HOGENOM" id="CLU_036032_1_1_5"/>
<dbReference type="STRING" id="258594.RPA3139"/>
<dbReference type="PANTHER" id="PTHR47017:SF1">
    <property type="entry name" value="ACYL-COA"/>
    <property type="match status" value="1"/>
</dbReference>
<organism evidence="2">
    <name type="scientific">Rhodopseudomonas palustris (strain ATCC BAA-98 / CGA009)</name>
    <dbReference type="NCBI Taxonomy" id="258594"/>
    <lineage>
        <taxon>Bacteria</taxon>
        <taxon>Pseudomonadati</taxon>
        <taxon>Pseudomonadota</taxon>
        <taxon>Alphaproteobacteria</taxon>
        <taxon>Hyphomicrobiales</taxon>
        <taxon>Nitrobacteraceae</taxon>
        <taxon>Rhodopseudomonas</taxon>
    </lineage>
</organism>
<dbReference type="Gene3D" id="3.40.630.30">
    <property type="match status" value="1"/>
</dbReference>
<evidence type="ECO:0000313" key="2">
    <source>
        <dbReference type="EMBL" id="CAE28580.1"/>
    </source>
</evidence>
<dbReference type="PhylomeDB" id="Q6N544"/>
<gene>
    <name evidence="2" type="ordered locus">RPA3139</name>
</gene>
<dbReference type="Pfam" id="PF04339">
    <property type="entry name" value="FemAB_like"/>
    <property type="match status" value="1"/>
</dbReference>
<dbReference type="SUPFAM" id="SSF55729">
    <property type="entry name" value="Acyl-CoA N-acyltransferases (Nat)"/>
    <property type="match status" value="1"/>
</dbReference>
<evidence type="ECO:0000256" key="1">
    <source>
        <dbReference type="SAM" id="MobiDB-lite"/>
    </source>
</evidence>
<proteinExistence type="predicted"/>
<accession>Q6N544</accession>
<dbReference type="InterPro" id="IPR007434">
    <property type="entry name" value="FemAB-like"/>
</dbReference>
<reference evidence="2" key="1">
    <citation type="journal article" date="2004" name="Nat. Biotechnol.">
        <title>Complete genome sequence of the metabolically versatile photosynthetic bacterium Rhodopseudomonas palustris.</title>
        <authorList>
            <person name="Larimer F.W."/>
            <person name="Chain P."/>
            <person name="Hauser L."/>
            <person name="Lamerdin J."/>
            <person name="Malfatti S."/>
            <person name="Do L."/>
            <person name="Land M.L."/>
            <person name="Pelletier D.A."/>
            <person name="Beatty J.T."/>
            <person name="Lang A.S."/>
            <person name="Tabita F.R."/>
            <person name="Gibson J.L."/>
            <person name="Hanson T.E."/>
            <person name="Bobst C."/>
            <person name="Torres J.L."/>
            <person name="Peres C."/>
            <person name="Harrison F.H."/>
            <person name="Gibson J."/>
            <person name="Harwood C.S."/>
        </authorList>
    </citation>
    <scope>NUCLEOTIDE SEQUENCE [LARGE SCALE GENOMIC DNA]</scope>
    <source>
        <strain evidence="2">CGA009</strain>
    </source>
</reference>
<protein>
    <submittedName>
        <fullName evidence="2">DUF482</fullName>
    </submittedName>
</protein>
<feature type="compositionally biased region" description="Polar residues" evidence="1">
    <location>
        <begin position="1"/>
        <end position="17"/>
    </location>
</feature>
<dbReference type="EMBL" id="BX572603">
    <property type="protein sequence ID" value="CAE28580.1"/>
    <property type="molecule type" value="Genomic_DNA"/>
</dbReference>
<dbReference type="AlphaFoldDB" id="Q6N544"/>
<dbReference type="InterPro" id="IPR016181">
    <property type="entry name" value="Acyl_CoA_acyltransferase"/>
</dbReference>